<gene>
    <name evidence="1" type="ORF">Fcan01_23401</name>
</gene>
<sequence>MEEVSEVSEIPDEIPDIIKDDEKVLTPYTFPEMVIGNLMCTAIGQNQIGRFSLEKLAPISPNPTSWCTNIPKVLAACQIELQTEPEIESVLITKDALLWTNICLLEESYIAFANFPRFASLLGPQIQILKLDKFFGQIPEISFISCCVSLKSLTIIQMDVTRGPRMLLPSEFPNFSKTFAKVRFLSTENIYFENPRQLEFFKNFLHRFPKLEQVSIPHPHSGGSTSTGGVKMRNPTQWETMKTLQFKYLIKPVIDYLNERHNNMNLPVNPIRRTVNAAGVFSTVFPELANACAKNGAFLTNVRQKQIENLFLAQDSTLGKILYLTDALNDRRLLARWVNLEKICLKTSVCDIRSETREGNKIPTFPILKSIHLIFDSDSMLDPGFQALKRLLRLMICQTRASVKELVVQWSPFGNDTPPDIINPMEIVKHLPNLVKFHASHWEGWDDDLLQLLGGLRKLQHLAIEDCPQFTEHGIMGHDANKPVILQLSDLRHIEIINKTGSSSITDHCFEKAFQHLKLKTFVFDVFPNLVTKTGYKCLTGGEFANFIEVFPQPRHLPVDMHKDEFDQLRKSFRNWTF</sequence>
<dbReference type="Proteomes" id="UP000198287">
    <property type="component" value="Unassembled WGS sequence"/>
</dbReference>
<dbReference type="InterPro" id="IPR032675">
    <property type="entry name" value="LRR_dom_sf"/>
</dbReference>
<keyword evidence="2" id="KW-1185">Reference proteome</keyword>
<comment type="caution">
    <text evidence="1">The sequence shown here is derived from an EMBL/GenBank/DDBJ whole genome shotgun (WGS) entry which is preliminary data.</text>
</comment>
<dbReference type="OMA" id="HASHWEG"/>
<evidence type="ECO:0000313" key="2">
    <source>
        <dbReference type="Proteomes" id="UP000198287"/>
    </source>
</evidence>
<accession>A0A226D9Q7</accession>
<dbReference type="AlphaFoldDB" id="A0A226D9Q7"/>
<proteinExistence type="predicted"/>
<reference evidence="1 2" key="1">
    <citation type="submission" date="2015-12" db="EMBL/GenBank/DDBJ databases">
        <title>The genome of Folsomia candida.</title>
        <authorList>
            <person name="Faddeeva A."/>
            <person name="Derks M.F."/>
            <person name="Anvar Y."/>
            <person name="Smit S."/>
            <person name="Van Straalen N."/>
            <person name="Roelofs D."/>
        </authorList>
    </citation>
    <scope>NUCLEOTIDE SEQUENCE [LARGE SCALE GENOMIC DNA]</scope>
    <source>
        <strain evidence="1 2">VU population</strain>
        <tissue evidence="1">Whole body</tissue>
    </source>
</reference>
<protein>
    <submittedName>
        <fullName evidence="1">F-box/LRR-repeat protein 15</fullName>
    </submittedName>
</protein>
<dbReference type="SUPFAM" id="SSF52047">
    <property type="entry name" value="RNI-like"/>
    <property type="match status" value="1"/>
</dbReference>
<evidence type="ECO:0000313" key="1">
    <source>
        <dbReference type="EMBL" id="OXA41883.1"/>
    </source>
</evidence>
<name>A0A226D9Q7_FOLCA</name>
<dbReference type="EMBL" id="LNIX01000028">
    <property type="protein sequence ID" value="OXA41883.1"/>
    <property type="molecule type" value="Genomic_DNA"/>
</dbReference>
<organism evidence="1 2">
    <name type="scientific">Folsomia candida</name>
    <name type="common">Springtail</name>
    <dbReference type="NCBI Taxonomy" id="158441"/>
    <lineage>
        <taxon>Eukaryota</taxon>
        <taxon>Metazoa</taxon>
        <taxon>Ecdysozoa</taxon>
        <taxon>Arthropoda</taxon>
        <taxon>Hexapoda</taxon>
        <taxon>Collembola</taxon>
        <taxon>Entomobryomorpha</taxon>
        <taxon>Isotomoidea</taxon>
        <taxon>Isotomidae</taxon>
        <taxon>Proisotominae</taxon>
        <taxon>Folsomia</taxon>
    </lineage>
</organism>
<dbReference type="Gene3D" id="3.80.10.10">
    <property type="entry name" value="Ribonuclease Inhibitor"/>
    <property type="match status" value="1"/>
</dbReference>